<accession>A0A6S7K9X1</accession>
<feature type="compositionally biased region" description="Polar residues" evidence="1">
    <location>
        <begin position="103"/>
        <end position="114"/>
    </location>
</feature>
<feature type="compositionally biased region" description="Low complexity" evidence="1">
    <location>
        <begin position="36"/>
        <end position="59"/>
    </location>
</feature>
<organism evidence="2 3">
    <name type="scientific">Paramuricea clavata</name>
    <name type="common">Red gorgonian</name>
    <name type="synonym">Violescent sea-whip</name>
    <dbReference type="NCBI Taxonomy" id="317549"/>
    <lineage>
        <taxon>Eukaryota</taxon>
        <taxon>Metazoa</taxon>
        <taxon>Cnidaria</taxon>
        <taxon>Anthozoa</taxon>
        <taxon>Octocorallia</taxon>
        <taxon>Malacalcyonacea</taxon>
        <taxon>Plexauridae</taxon>
        <taxon>Paramuricea</taxon>
    </lineage>
</organism>
<comment type="caution">
    <text evidence="2">The sequence shown here is derived from an EMBL/GenBank/DDBJ whole genome shotgun (WGS) entry which is preliminary data.</text>
</comment>
<feature type="region of interest" description="Disordered" evidence="1">
    <location>
        <begin position="103"/>
        <end position="155"/>
    </location>
</feature>
<feature type="region of interest" description="Disordered" evidence="1">
    <location>
        <begin position="26"/>
        <end position="91"/>
    </location>
</feature>
<dbReference type="AlphaFoldDB" id="A0A6S7K9X1"/>
<feature type="compositionally biased region" description="Polar residues" evidence="1">
    <location>
        <begin position="26"/>
        <end position="35"/>
    </location>
</feature>
<proteinExistence type="predicted"/>
<feature type="non-terminal residue" evidence="2">
    <location>
        <position position="224"/>
    </location>
</feature>
<dbReference type="Proteomes" id="UP001152795">
    <property type="component" value="Unassembled WGS sequence"/>
</dbReference>
<dbReference type="EMBL" id="CACRXK020026501">
    <property type="protein sequence ID" value="CAB4040241.1"/>
    <property type="molecule type" value="Genomic_DNA"/>
</dbReference>
<feature type="compositionally biased region" description="Low complexity" evidence="1">
    <location>
        <begin position="115"/>
        <end position="131"/>
    </location>
</feature>
<feature type="compositionally biased region" description="Low complexity" evidence="1">
    <location>
        <begin position="139"/>
        <end position="155"/>
    </location>
</feature>
<protein>
    <submittedName>
        <fullName evidence="2">Uncharacterized protein</fullName>
    </submittedName>
</protein>
<evidence type="ECO:0000313" key="3">
    <source>
        <dbReference type="Proteomes" id="UP001152795"/>
    </source>
</evidence>
<feature type="compositionally biased region" description="Polar residues" evidence="1">
    <location>
        <begin position="60"/>
        <end position="88"/>
    </location>
</feature>
<name>A0A6S7K9X1_PARCT</name>
<sequence>MAYRRPTAPTARSDNLENLVRQVVNHPSFQDAVNNSTSQRVNESTSSSSSESHTDGSCEPSVSSVEGSATSVQAGLNVASSSNQNSARRTPREELQALFHRGTSNFQQSLPQFQRRTSWGPSPSSRSRSGSQGKLKPYTNTNTNSSKGKNSNKKTTFAREVVLLRRPSDSMVRGGAKAELQRLGHAISSFEFDKLWSANEVQEKLEEAFKKPLESIDGVLDNQS</sequence>
<evidence type="ECO:0000313" key="2">
    <source>
        <dbReference type="EMBL" id="CAB4040241.1"/>
    </source>
</evidence>
<reference evidence="2" key="1">
    <citation type="submission" date="2020-04" db="EMBL/GenBank/DDBJ databases">
        <authorList>
            <person name="Alioto T."/>
            <person name="Alioto T."/>
            <person name="Gomez Garrido J."/>
        </authorList>
    </citation>
    <scope>NUCLEOTIDE SEQUENCE</scope>
    <source>
        <strain evidence="2">A484AB</strain>
    </source>
</reference>
<gene>
    <name evidence="2" type="ORF">PACLA_8A058048</name>
</gene>
<evidence type="ECO:0000256" key="1">
    <source>
        <dbReference type="SAM" id="MobiDB-lite"/>
    </source>
</evidence>
<keyword evidence="3" id="KW-1185">Reference proteome</keyword>